<accession>A0ABD5TZI6</accession>
<comment type="caution">
    <text evidence="2">The sequence shown here is derived from an EMBL/GenBank/DDBJ whole genome shotgun (WGS) entry which is preliminary data.</text>
</comment>
<evidence type="ECO:0000313" key="2">
    <source>
        <dbReference type="EMBL" id="MFC6825971.1"/>
    </source>
</evidence>
<organism evidence="2 3">
    <name type="scientific">Halopelagius fulvigenes</name>
    <dbReference type="NCBI Taxonomy" id="1198324"/>
    <lineage>
        <taxon>Archaea</taxon>
        <taxon>Methanobacteriati</taxon>
        <taxon>Methanobacteriota</taxon>
        <taxon>Stenosarchaea group</taxon>
        <taxon>Halobacteria</taxon>
        <taxon>Halobacteriales</taxon>
        <taxon>Haloferacaceae</taxon>
    </lineage>
</organism>
<reference evidence="2 3" key="1">
    <citation type="journal article" date="2019" name="Int. J. Syst. Evol. Microbiol.">
        <title>The Global Catalogue of Microorganisms (GCM) 10K type strain sequencing project: providing services to taxonomists for standard genome sequencing and annotation.</title>
        <authorList>
            <consortium name="The Broad Institute Genomics Platform"/>
            <consortium name="The Broad Institute Genome Sequencing Center for Infectious Disease"/>
            <person name="Wu L."/>
            <person name="Ma J."/>
        </authorList>
    </citation>
    <scope>NUCLEOTIDE SEQUENCE [LARGE SCALE GENOMIC DNA]</scope>
    <source>
        <strain evidence="2 3">YIM 94188</strain>
    </source>
</reference>
<dbReference type="Proteomes" id="UP001596408">
    <property type="component" value="Unassembled WGS sequence"/>
</dbReference>
<evidence type="ECO:0000313" key="3">
    <source>
        <dbReference type="Proteomes" id="UP001596408"/>
    </source>
</evidence>
<keyword evidence="3" id="KW-1185">Reference proteome</keyword>
<dbReference type="InterPro" id="IPR055732">
    <property type="entry name" value="DUF7308"/>
</dbReference>
<sequence length="486" mass="52379">MDRAQSSTIAVVLLVGMTVTAAGLTVALGSTAIDGTARTTELSRAEHAMTLFDARTAMVGLGETGGQSVTLGRASGGTYAASPDTGRIVVRHRNYTGTYTEELYNRSLGEVTYTNGDTVVAYQGGGVWRHTDNGTVMVSPPEFHYRAATLTLPVIRVTSADASGGPSSAFVKRESETLRVYPNRSSTYEHGSLRYHNPVRNGTVSVEVQSAYYRGWADYFRERTTGNVTVDHSTRTATVVLETVGEVGNFALPAKDDGVEVRGKAPGHSVDQFDVDIAQSGGSFNNMKFSFYAEKEGRKYEVLLRVDKDRGNCGVKSSDTLTMWVLYDDPNDGKPKHVWVNDGIPADSGPIRLECDGKDTRIVADYLTDDTSLEMTNDTSLPSKTGLAWDEPSADSVSFNHSGYDGENKTHTADGSTETVGNLSRHYLTAMGSDFKLKVYHGGGSSGTAHVDGSGSSGALYYDTSTGSRYITYLHVTENNVSVQFR</sequence>
<evidence type="ECO:0000259" key="1">
    <source>
        <dbReference type="Pfam" id="PF23985"/>
    </source>
</evidence>
<dbReference type="AlphaFoldDB" id="A0ABD5TZI6"/>
<feature type="domain" description="DUF7308" evidence="1">
    <location>
        <begin position="260"/>
        <end position="463"/>
    </location>
</feature>
<proteinExistence type="predicted"/>
<protein>
    <recommendedName>
        <fullName evidence="1">DUF7308 domain-containing protein</fullName>
    </recommendedName>
</protein>
<name>A0ABD5TZI6_9EURY</name>
<dbReference type="EMBL" id="JBHSXH010000015">
    <property type="protein sequence ID" value="MFC6825971.1"/>
    <property type="molecule type" value="Genomic_DNA"/>
</dbReference>
<dbReference type="Pfam" id="PF23985">
    <property type="entry name" value="DUF7308"/>
    <property type="match status" value="1"/>
</dbReference>
<dbReference type="RefSeq" id="WP_379696874.1">
    <property type="nucleotide sequence ID" value="NZ_JBHSXH010000015.1"/>
</dbReference>
<dbReference type="InterPro" id="IPR055713">
    <property type="entry name" value="DUF7289"/>
</dbReference>
<dbReference type="Pfam" id="PF23960">
    <property type="entry name" value="DUF7289"/>
    <property type="match status" value="1"/>
</dbReference>
<gene>
    <name evidence="2" type="ORF">ACFQEV_13350</name>
</gene>